<protein>
    <submittedName>
        <fullName evidence="2">Uncharacterized protein</fullName>
    </submittedName>
</protein>
<keyword evidence="1" id="KW-0812">Transmembrane</keyword>
<evidence type="ECO:0000256" key="1">
    <source>
        <dbReference type="SAM" id="Phobius"/>
    </source>
</evidence>
<feature type="transmembrane region" description="Helical" evidence="1">
    <location>
        <begin position="6"/>
        <end position="24"/>
    </location>
</feature>
<keyword evidence="1" id="KW-0472">Membrane</keyword>
<dbReference type="AlphaFoldDB" id="A0A6C0C4B5"/>
<evidence type="ECO:0000313" key="2">
    <source>
        <dbReference type="EMBL" id="QHS99162.1"/>
    </source>
</evidence>
<organism evidence="2">
    <name type="scientific">viral metagenome</name>
    <dbReference type="NCBI Taxonomy" id="1070528"/>
    <lineage>
        <taxon>unclassified sequences</taxon>
        <taxon>metagenomes</taxon>
        <taxon>organismal metagenomes</taxon>
    </lineage>
</organism>
<dbReference type="EMBL" id="MN739335">
    <property type="protein sequence ID" value="QHS99162.1"/>
    <property type="molecule type" value="Genomic_DNA"/>
</dbReference>
<name>A0A6C0C4B5_9ZZZZ</name>
<accession>A0A6C0C4B5</accession>
<reference evidence="2" key="1">
    <citation type="journal article" date="2020" name="Nature">
        <title>Giant virus diversity and host interactions through global metagenomics.</title>
        <authorList>
            <person name="Schulz F."/>
            <person name="Roux S."/>
            <person name="Paez-Espino D."/>
            <person name="Jungbluth S."/>
            <person name="Walsh D.A."/>
            <person name="Denef V.J."/>
            <person name="McMahon K.D."/>
            <person name="Konstantinidis K.T."/>
            <person name="Eloe-Fadrosh E.A."/>
            <person name="Kyrpides N.C."/>
            <person name="Woyke T."/>
        </authorList>
    </citation>
    <scope>NUCLEOTIDE SEQUENCE</scope>
    <source>
        <strain evidence="2">GVMAG-M-3300020185-33</strain>
    </source>
</reference>
<keyword evidence="1" id="KW-1133">Transmembrane helix</keyword>
<proteinExistence type="predicted"/>
<sequence>MKKDLYLKVMIVVLAFLGISVILNNKKEGFHNLKPEMFTKNQVKGLLHPSYQMKNNPGLSDLDMEKAYKLYPSYAVGSYAQITNNKRYWSTPCNGYTTPSDMCGGLYKPKHCDHAPIVPPKEQCDRVNYYCSK</sequence>